<proteinExistence type="inferred from homology"/>
<dbReference type="Gene3D" id="1.20.120.610">
    <property type="entry name" value="lithium bound rotor ring of v- atpase"/>
    <property type="match status" value="1"/>
</dbReference>
<feature type="transmembrane region" description="Helical" evidence="4">
    <location>
        <begin position="128"/>
        <end position="155"/>
    </location>
</feature>
<feature type="transmembrane region" description="Helical" evidence="4">
    <location>
        <begin position="20"/>
        <end position="40"/>
    </location>
</feature>
<evidence type="ECO:0000256" key="2">
    <source>
        <dbReference type="ARBA" id="ARBA00022448"/>
    </source>
</evidence>
<dbReference type="AlphaFoldDB" id="A0A1E7FP94"/>
<dbReference type="KEGG" id="fcy:FRACYDRAFT_206714"/>
<gene>
    <name evidence="5" type="ORF">FRACYDRAFT_206714</name>
</gene>
<dbReference type="InParanoid" id="A0A1E7FP94"/>
<dbReference type="OrthoDB" id="46165at2759"/>
<keyword evidence="4" id="KW-0472">Membrane</keyword>
<comment type="similarity">
    <text evidence="1 4">Belongs to the V-ATPase proteolipid subunit family.</text>
</comment>
<evidence type="ECO:0000313" key="6">
    <source>
        <dbReference type="Proteomes" id="UP000095751"/>
    </source>
</evidence>
<keyword evidence="6" id="KW-1185">Reference proteome</keyword>
<dbReference type="PRINTS" id="PR00122">
    <property type="entry name" value="VACATPASE"/>
</dbReference>
<dbReference type="InterPro" id="IPR035921">
    <property type="entry name" value="F/V-ATP_Csub_sf"/>
</dbReference>
<keyword evidence="4" id="KW-0812">Transmembrane</keyword>
<dbReference type="Proteomes" id="UP000095751">
    <property type="component" value="Unassembled WGS sequence"/>
</dbReference>
<reference evidence="5 6" key="1">
    <citation type="submission" date="2016-09" db="EMBL/GenBank/DDBJ databases">
        <title>Extensive genetic diversity and differential bi-allelic expression allows diatom success in the polar Southern Ocean.</title>
        <authorList>
            <consortium name="DOE Joint Genome Institute"/>
            <person name="Mock T."/>
            <person name="Otillar R.P."/>
            <person name="Strauss J."/>
            <person name="Dupont C."/>
            <person name="Frickenhaus S."/>
            <person name="Maumus F."/>
            <person name="Mcmullan M."/>
            <person name="Sanges R."/>
            <person name="Schmutz J."/>
            <person name="Toseland A."/>
            <person name="Valas R."/>
            <person name="Veluchamy A."/>
            <person name="Ward B.J."/>
            <person name="Allen A."/>
            <person name="Barry K."/>
            <person name="Falciatore A."/>
            <person name="Ferrante M."/>
            <person name="Fortunato A.E."/>
            <person name="Gloeckner G."/>
            <person name="Gruber A."/>
            <person name="Hipkin R."/>
            <person name="Janech M."/>
            <person name="Kroth P."/>
            <person name="Leese F."/>
            <person name="Lindquist E."/>
            <person name="Lyon B.R."/>
            <person name="Martin J."/>
            <person name="Mayer C."/>
            <person name="Parker M."/>
            <person name="Quesneville H."/>
            <person name="Raymond J."/>
            <person name="Uhlig C."/>
            <person name="Valentin K.U."/>
            <person name="Worden A.Z."/>
            <person name="Armbrust E.V."/>
            <person name="Bowler C."/>
            <person name="Green B."/>
            <person name="Moulton V."/>
            <person name="Van Oosterhout C."/>
            <person name="Grigoriev I."/>
        </authorList>
    </citation>
    <scope>NUCLEOTIDE SEQUENCE [LARGE SCALE GENOMIC DNA]</scope>
    <source>
        <strain evidence="5 6">CCMP1102</strain>
    </source>
</reference>
<name>A0A1E7FP94_9STRA</name>
<organism evidence="5 6">
    <name type="scientific">Fragilariopsis cylindrus CCMP1102</name>
    <dbReference type="NCBI Taxonomy" id="635003"/>
    <lineage>
        <taxon>Eukaryota</taxon>
        <taxon>Sar</taxon>
        <taxon>Stramenopiles</taxon>
        <taxon>Ochrophyta</taxon>
        <taxon>Bacillariophyta</taxon>
        <taxon>Bacillariophyceae</taxon>
        <taxon>Bacillariophycidae</taxon>
        <taxon>Bacillariales</taxon>
        <taxon>Bacillariaceae</taxon>
        <taxon>Fragilariopsis</taxon>
    </lineage>
</organism>
<keyword evidence="2 4" id="KW-0813">Transport</keyword>
<dbReference type="GO" id="GO:0046961">
    <property type="term" value="F:proton-transporting ATPase activity, rotational mechanism"/>
    <property type="evidence" value="ECO:0007669"/>
    <property type="project" value="InterPro"/>
</dbReference>
<sequence>MTSTSGATEAAAALGTDPYLLTGLGATFAVFLSGFGAAIASHEGGIYAINNYNKLRSKWIAPFVPTIISGVLAIYGLIIGVILVRKLDDDVIMTTQDGYRQFSSGLCVGLTTFASGYGGMHNYETDRIVFINTILNMIFLEAIGLYGLIMALFLAKL</sequence>
<dbReference type="SUPFAM" id="SSF81333">
    <property type="entry name" value="F1F0 ATP synthase subunit C"/>
    <property type="match status" value="1"/>
</dbReference>
<dbReference type="PANTHER" id="PTHR10263">
    <property type="entry name" value="V-TYPE PROTON ATPASE PROTEOLIPID SUBUNIT"/>
    <property type="match status" value="1"/>
</dbReference>
<evidence type="ECO:0000256" key="4">
    <source>
        <dbReference type="RuleBase" id="RU363060"/>
    </source>
</evidence>
<accession>A0A1E7FP94</accession>
<evidence type="ECO:0000313" key="5">
    <source>
        <dbReference type="EMBL" id="OEU19989.1"/>
    </source>
</evidence>
<dbReference type="InterPro" id="IPR000245">
    <property type="entry name" value="ATPase_proteolipid_csu"/>
</dbReference>
<keyword evidence="3 4" id="KW-0406">Ion transport</keyword>
<evidence type="ECO:0000256" key="3">
    <source>
        <dbReference type="ARBA" id="ARBA00023065"/>
    </source>
</evidence>
<dbReference type="GO" id="GO:0033179">
    <property type="term" value="C:proton-transporting V-type ATPase, V0 domain"/>
    <property type="evidence" value="ECO:0007669"/>
    <property type="project" value="InterPro"/>
</dbReference>
<keyword evidence="4" id="KW-1133">Transmembrane helix</keyword>
<feature type="transmembrane region" description="Helical" evidence="4">
    <location>
        <begin position="60"/>
        <end position="84"/>
    </location>
</feature>
<dbReference type="EMBL" id="KV784355">
    <property type="protein sequence ID" value="OEU19989.1"/>
    <property type="molecule type" value="Genomic_DNA"/>
</dbReference>
<evidence type="ECO:0000256" key="1">
    <source>
        <dbReference type="ARBA" id="ARBA00007296"/>
    </source>
</evidence>
<protein>
    <submittedName>
        <fullName evidence="5">Uncharacterized protein</fullName>
    </submittedName>
</protein>